<dbReference type="PANTHER" id="PTHR10773">
    <property type="entry name" value="DNA-DIRECTED RNA POLYMERASES I, II, AND III SUBUNIT RPABC2"/>
    <property type="match status" value="1"/>
</dbReference>
<protein>
    <recommendedName>
        <fullName evidence="2">DUF7869 domain-containing protein</fullName>
    </recommendedName>
</protein>
<feature type="domain" description="DUF7869" evidence="2">
    <location>
        <begin position="561"/>
        <end position="658"/>
    </location>
</feature>
<dbReference type="InterPro" id="IPR057191">
    <property type="entry name" value="DUF7869"/>
</dbReference>
<reference evidence="3" key="2">
    <citation type="submission" date="2022-10" db="EMBL/GenBank/DDBJ databases">
        <authorList>
            <consortium name="ENA_rothamsted_submissions"/>
            <consortium name="culmorum"/>
            <person name="King R."/>
        </authorList>
    </citation>
    <scope>NUCLEOTIDE SEQUENCE</scope>
</reference>
<dbReference type="PANTHER" id="PTHR10773:SF19">
    <property type="match status" value="1"/>
</dbReference>
<evidence type="ECO:0000259" key="2">
    <source>
        <dbReference type="Pfam" id="PF25273"/>
    </source>
</evidence>
<dbReference type="OrthoDB" id="434783at2759"/>
<reference evidence="3" key="1">
    <citation type="submission" date="2022-01" db="EMBL/GenBank/DDBJ databases">
        <authorList>
            <person name="King R."/>
        </authorList>
    </citation>
    <scope>NUCLEOTIDE SEQUENCE</scope>
</reference>
<feature type="region of interest" description="Disordered" evidence="1">
    <location>
        <begin position="1"/>
        <end position="226"/>
    </location>
</feature>
<organism evidence="3 4">
    <name type="scientific">Phaedon cochleariae</name>
    <name type="common">Mustard beetle</name>
    <dbReference type="NCBI Taxonomy" id="80249"/>
    <lineage>
        <taxon>Eukaryota</taxon>
        <taxon>Metazoa</taxon>
        <taxon>Ecdysozoa</taxon>
        <taxon>Arthropoda</taxon>
        <taxon>Hexapoda</taxon>
        <taxon>Insecta</taxon>
        <taxon>Pterygota</taxon>
        <taxon>Neoptera</taxon>
        <taxon>Endopterygota</taxon>
        <taxon>Coleoptera</taxon>
        <taxon>Polyphaga</taxon>
        <taxon>Cucujiformia</taxon>
        <taxon>Chrysomeloidea</taxon>
        <taxon>Chrysomelidae</taxon>
        <taxon>Chrysomelinae</taxon>
        <taxon>Chrysomelini</taxon>
        <taxon>Phaedon</taxon>
    </lineage>
</organism>
<evidence type="ECO:0000313" key="3">
    <source>
        <dbReference type="EMBL" id="CAG9825704.1"/>
    </source>
</evidence>
<evidence type="ECO:0000256" key="1">
    <source>
        <dbReference type="SAM" id="MobiDB-lite"/>
    </source>
</evidence>
<proteinExistence type="predicted"/>
<dbReference type="EMBL" id="OU896715">
    <property type="protein sequence ID" value="CAG9825704.1"/>
    <property type="molecule type" value="Genomic_DNA"/>
</dbReference>
<gene>
    <name evidence="3" type="ORF">PHAECO_LOCUS13098</name>
</gene>
<evidence type="ECO:0000313" key="4">
    <source>
        <dbReference type="Proteomes" id="UP001153737"/>
    </source>
</evidence>
<dbReference type="Proteomes" id="UP001153737">
    <property type="component" value="Chromosome 9"/>
</dbReference>
<feature type="compositionally biased region" description="Polar residues" evidence="1">
    <location>
        <begin position="50"/>
        <end position="61"/>
    </location>
</feature>
<dbReference type="Pfam" id="PF25273">
    <property type="entry name" value="DUF7869"/>
    <property type="match status" value="1"/>
</dbReference>
<keyword evidence="4" id="KW-1185">Reference proteome</keyword>
<dbReference type="AlphaFoldDB" id="A0A9N9X5S7"/>
<feature type="compositionally biased region" description="Low complexity" evidence="1">
    <location>
        <begin position="157"/>
        <end position="177"/>
    </location>
</feature>
<feature type="compositionally biased region" description="Acidic residues" evidence="1">
    <location>
        <begin position="138"/>
        <end position="147"/>
    </location>
</feature>
<feature type="compositionally biased region" description="Low complexity" evidence="1">
    <location>
        <begin position="98"/>
        <end position="118"/>
    </location>
</feature>
<accession>A0A9N9X5S7</accession>
<feature type="compositionally biased region" description="Low complexity" evidence="1">
    <location>
        <begin position="194"/>
        <end position="205"/>
    </location>
</feature>
<sequence>MCEAVSTVQDNKENNINKANTQQDYLEILNDTKNPRPTAYSPITHDADQSNEANTQRNCSKILNDADSPRPNTSCLHEVRPDEPNTEQQHCAEISNDSVNPTPSSSISNNEESSRNVSFAGRSTTSLMRPRITVLNSSDEDGDFDSDDSVKDPNFNTSSSSSSSSSSSLSSTSSSSSDSEDESHHPINGETSNRETPIPENNINENQERPKKTRKRSAEPQQWKQNQIKRLRNLGMSYKTRHDKTIRAKECQPACNDRCRLKCSSFMTEEKRKELLTHYWALGDIEKQRLFIDKHIKKITVKYRYTTTPTGRGNNHAFYFEIDGKLRRICKKMFRSTLDINDRIIRTVIAKAREEGFLEEDMRGKHRNHKAVDTSIKDGVRDHIQSIPRIESHYLRQQTSREFISGGKTLTDLHKDYMQQFRDANLPFANLVMYSRIFNSEFNLGFFVPKKDRCELCVAFENATGDDKTKLETKFEQHLIEKRLSREEKGQEKDKVSQNYIVAVYDLQAVLQVPRGDVSLFYYKSKLNNLNLTITKLRKPDDNNSKKRGTTNDSNDSTDCYFWHEGEGNRGSDEIGSCLLAFIEKETQREHTEPIDFVYFSDKCCGQNKNRFIVALYMFAIMKFANVNSITHKFLITGHTQNEGDSVHSIIEKQIKRSLKSGPIYVPNQYALIIRDAKKTGNPLKVHELSHEDFISLKCLADDIGLKSLKRVKITEIKVLQFSKDNPTVMKYKLSYSDENISEVKLITRRCDSPQLKPAHSSKLKIKDNKKADLISLVKSNHIPHCHADFYYNL</sequence>
<name>A0A9N9X5S7_PHACE</name>